<dbReference type="SUPFAM" id="SSF52402">
    <property type="entry name" value="Adenine nucleotide alpha hydrolases-like"/>
    <property type="match status" value="1"/>
</dbReference>
<dbReference type="InterPro" id="IPR014731">
    <property type="entry name" value="ETF_asu_C"/>
</dbReference>
<evidence type="ECO:0000313" key="6">
    <source>
        <dbReference type="EMBL" id="TVM34506.1"/>
    </source>
</evidence>
<comment type="cofactor">
    <cofactor evidence="3">
        <name>FAD</name>
        <dbReference type="ChEBI" id="CHEBI:57692"/>
    </cofactor>
    <text evidence="3">Binds 1 FAD per dimer.</text>
</comment>
<reference evidence="5 8" key="2">
    <citation type="submission" date="2019-04" db="EMBL/GenBank/DDBJ databases">
        <title>Isolation and culture of sulfate reducing bacteria from the cold seep of the South China Sea.</title>
        <authorList>
            <person name="Sun C."/>
            <person name="Liu R."/>
        </authorList>
    </citation>
    <scope>NUCLEOTIDE SEQUENCE [LARGE SCALE GENOMIC DNA]</scope>
    <source>
        <strain evidence="5 8">CS1</strain>
    </source>
</reference>
<evidence type="ECO:0000313" key="5">
    <source>
        <dbReference type="EMBL" id="QJT07580.1"/>
    </source>
</evidence>
<dbReference type="SUPFAM" id="SSF52467">
    <property type="entry name" value="DHS-like NAD/FAD-binding domain"/>
    <property type="match status" value="1"/>
</dbReference>
<keyword evidence="3" id="KW-0285">Flavoprotein</keyword>
<dbReference type="GO" id="GO:0050660">
    <property type="term" value="F:flavin adenine dinucleotide binding"/>
    <property type="evidence" value="ECO:0007669"/>
    <property type="project" value="InterPro"/>
</dbReference>
<dbReference type="GO" id="GO:0033539">
    <property type="term" value="P:fatty acid beta-oxidation using acyl-CoA dehydrogenase"/>
    <property type="evidence" value="ECO:0007669"/>
    <property type="project" value="TreeGrafter"/>
</dbReference>
<dbReference type="OrthoDB" id="9770286at2"/>
<dbReference type="Proteomes" id="UP000503251">
    <property type="component" value="Chromosome"/>
</dbReference>
<evidence type="ECO:0000259" key="4">
    <source>
        <dbReference type="SMART" id="SM00893"/>
    </source>
</evidence>
<dbReference type="InterPro" id="IPR001308">
    <property type="entry name" value="ETF_a/FixB"/>
</dbReference>
<dbReference type="PANTHER" id="PTHR43153">
    <property type="entry name" value="ELECTRON TRANSFER FLAVOPROTEIN ALPHA"/>
    <property type="match status" value="1"/>
</dbReference>
<dbReference type="Pfam" id="PF01012">
    <property type="entry name" value="ETF"/>
    <property type="match status" value="1"/>
</dbReference>
<feature type="binding site" evidence="3">
    <location>
        <begin position="236"/>
        <end position="237"/>
    </location>
    <ligand>
        <name>FAD</name>
        <dbReference type="ChEBI" id="CHEBI:57692"/>
    </ligand>
</feature>
<dbReference type="Gene3D" id="3.40.50.620">
    <property type="entry name" value="HUPs"/>
    <property type="match status" value="1"/>
</dbReference>
<evidence type="ECO:0000256" key="1">
    <source>
        <dbReference type="ARBA" id="ARBA00005817"/>
    </source>
</evidence>
<keyword evidence="8" id="KW-1185">Reference proteome</keyword>
<keyword evidence="2" id="KW-0249">Electron transport</keyword>
<feature type="binding site" evidence="3">
    <location>
        <begin position="306"/>
        <end position="307"/>
    </location>
    <ligand>
        <name>FAD</name>
        <dbReference type="ChEBI" id="CHEBI:57692"/>
    </ligand>
</feature>
<feature type="binding site" evidence="3">
    <location>
        <position position="211"/>
    </location>
    <ligand>
        <name>FAD</name>
        <dbReference type="ChEBI" id="CHEBI:57692"/>
    </ligand>
</feature>
<dbReference type="InterPro" id="IPR014729">
    <property type="entry name" value="Rossmann-like_a/b/a_fold"/>
</dbReference>
<evidence type="ECO:0000313" key="8">
    <source>
        <dbReference type="Proteomes" id="UP000503251"/>
    </source>
</evidence>
<dbReference type="Pfam" id="PF00766">
    <property type="entry name" value="ETF_alpha"/>
    <property type="match status" value="1"/>
</dbReference>
<feature type="domain" description="Electron transfer flavoprotein alpha/beta-subunit N-terminal" evidence="4">
    <location>
        <begin position="4"/>
        <end position="182"/>
    </location>
</feature>
<dbReference type="EMBL" id="CP039543">
    <property type="protein sequence ID" value="QJT07580.1"/>
    <property type="molecule type" value="Genomic_DNA"/>
</dbReference>
<dbReference type="InterPro" id="IPR029035">
    <property type="entry name" value="DHS-like_NAD/FAD-binding_dom"/>
</dbReference>
<keyword evidence="2" id="KW-0813">Transport</keyword>
<feature type="binding site" evidence="3">
    <location>
        <begin position="250"/>
        <end position="254"/>
    </location>
    <ligand>
        <name>FAD</name>
        <dbReference type="ChEBI" id="CHEBI:57692"/>
    </ligand>
</feature>
<dbReference type="Gene3D" id="3.40.50.1220">
    <property type="entry name" value="TPP-binding domain"/>
    <property type="match status" value="1"/>
</dbReference>
<evidence type="ECO:0000256" key="2">
    <source>
        <dbReference type="ARBA" id="ARBA00022982"/>
    </source>
</evidence>
<dbReference type="SMART" id="SM00893">
    <property type="entry name" value="ETF"/>
    <property type="match status" value="1"/>
</dbReference>
<dbReference type="GO" id="GO:0009055">
    <property type="term" value="F:electron transfer activity"/>
    <property type="evidence" value="ECO:0007669"/>
    <property type="project" value="InterPro"/>
</dbReference>
<dbReference type="RefSeq" id="WP_144304828.1">
    <property type="nucleotide sequence ID" value="NZ_CP039543.1"/>
</dbReference>
<sequence>MTQIFAYIAHKDGVADDTALELLTAAAAIAPNAPVTAIVAGNAPQLDAVAEALAQGFAEVWKFSSDSLAQPNAEIIRPVLASALPAGSIVLMGHDTFAMDMAPGLSIKRDVPFVSDVVGVDGLAGDVLTLVRQEYGGQVSAHVQTNVAGGAVLTLRAGSFAPAEGAGSGQIVDKSGEIGEPAMRRVFLEMAAAEVDDVDISKEDVLVSIGRGIGDEENIEIAQELAEAMGGVVACSRPIVDARWMNRSRQVGTSGQTVKPKVYLACGISGSFQHLGGIKGSPFIVAINTNPKAPIFQAADVGIVADILDFLPELTEAINGE</sequence>
<protein>
    <submittedName>
        <fullName evidence="6">Electron transfer flavoprotein subunit alpha/FixB family protein</fullName>
    </submittedName>
</protein>
<dbReference type="AlphaFoldDB" id="A0A6P1ZL95"/>
<comment type="similarity">
    <text evidence="1">Belongs to the ETF alpha-subunit/FixB family.</text>
</comment>
<dbReference type="EMBL" id="QMIF01000004">
    <property type="protein sequence ID" value="TVM34506.1"/>
    <property type="molecule type" value="Genomic_DNA"/>
</dbReference>
<evidence type="ECO:0000313" key="7">
    <source>
        <dbReference type="Proteomes" id="UP000434052"/>
    </source>
</evidence>
<gene>
    <name evidence="6" type="ORF">DQK91_07990</name>
    <name evidence="5" type="ORF">E8L03_00995</name>
</gene>
<dbReference type="InterPro" id="IPR014730">
    <property type="entry name" value="ETF_a/b_N"/>
</dbReference>
<dbReference type="PANTHER" id="PTHR43153:SF1">
    <property type="entry name" value="ELECTRON TRANSFER FLAVOPROTEIN SUBUNIT ALPHA, MITOCHONDRIAL"/>
    <property type="match status" value="1"/>
</dbReference>
<accession>A0A6P1ZL95</accession>
<proteinExistence type="inferred from homology"/>
<organism evidence="6 7">
    <name type="scientific">Oceanidesulfovibrio marinus</name>
    <dbReference type="NCBI Taxonomy" id="370038"/>
    <lineage>
        <taxon>Bacteria</taxon>
        <taxon>Pseudomonadati</taxon>
        <taxon>Thermodesulfobacteriota</taxon>
        <taxon>Desulfovibrionia</taxon>
        <taxon>Desulfovibrionales</taxon>
        <taxon>Desulfovibrionaceae</taxon>
        <taxon>Oceanidesulfovibrio</taxon>
    </lineage>
</organism>
<dbReference type="Proteomes" id="UP000434052">
    <property type="component" value="Unassembled WGS sequence"/>
</dbReference>
<feature type="binding site" evidence="3">
    <location>
        <begin position="267"/>
        <end position="274"/>
    </location>
    <ligand>
        <name>FAD</name>
        <dbReference type="ChEBI" id="CHEBI:57692"/>
    </ligand>
</feature>
<keyword evidence="3" id="KW-0274">FAD</keyword>
<feature type="binding site" evidence="3">
    <location>
        <position position="288"/>
    </location>
    <ligand>
        <name>FAD</name>
        <dbReference type="ChEBI" id="CHEBI:57692"/>
    </ligand>
</feature>
<reference evidence="6 7" key="1">
    <citation type="submission" date="2018-06" db="EMBL/GenBank/DDBJ databases">
        <title>Complete genome of Desulfovibrio marinus P48SEP.</title>
        <authorList>
            <person name="Crispim J.S."/>
            <person name="Vidigal P.M.P."/>
            <person name="Silva L.C.F."/>
            <person name="Araujo L.C."/>
            <person name="Laguardia C.N."/>
            <person name="Dias R.S."/>
            <person name="Sousa M.P."/>
            <person name="Paula S.O."/>
            <person name="Silva C."/>
        </authorList>
    </citation>
    <scope>NUCLEOTIDE SEQUENCE [LARGE SCALE GENOMIC DNA]</scope>
    <source>
        <strain evidence="6 7">P48SEP</strain>
    </source>
</reference>
<dbReference type="PIRSF" id="PIRSF000089">
    <property type="entry name" value="Electra_flavoP_a"/>
    <property type="match status" value="1"/>
</dbReference>
<name>A0A6P1ZL95_9BACT</name>
<evidence type="ECO:0000256" key="3">
    <source>
        <dbReference type="PIRSR" id="PIRSR000089-1"/>
    </source>
</evidence>